<evidence type="ECO:0000256" key="1">
    <source>
        <dbReference type="SAM" id="MobiDB-lite"/>
    </source>
</evidence>
<accession>A0A2K0TEI4</accession>
<dbReference type="Proteomes" id="UP000236546">
    <property type="component" value="Unassembled WGS sequence"/>
</dbReference>
<proteinExistence type="predicted"/>
<dbReference type="AlphaFoldDB" id="A0A2K0TEI4"/>
<evidence type="ECO:0000313" key="3">
    <source>
        <dbReference type="Proteomes" id="UP000236546"/>
    </source>
</evidence>
<feature type="compositionally biased region" description="Polar residues" evidence="1">
    <location>
        <begin position="11"/>
        <end position="20"/>
    </location>
</feature>
<reference evidence="2 3" key="1">
    <citation type="submission" date="2017-02" db="EMBL/GenBank/DDBJ databases">
        <title>Genomes of Trichoderma spp. with biocontrol activity.</title>
        <authorList>
            <person name="Gardiner D."/>
            <person name="Kazan K."/>
            <person name="Vos C."/>
            <person name="Harvey P."/>
        </authorList>
    </citation>
    <scope>NUCLEOTIDE SEQUENCE [LARGE SCALE GENOMIC DNA]</scope>
    <source>
        <strain evidence="2 3">A5MH</strain>
    </source>
</reference>
<protein>
    <submittedName>
        <fullName evidence="2">Uncharacterized protein</fullName>
    </submittedName>
</protein>
<organism evidence="2 3">
    <name type="scientific">Trichoderma gamsii</name>
    <dbReference type="NCBI Taxonomy" id="398673"/>
    <lineage>
        <taxon>Eukaryota</taxon>
        <taxon>Fungi</taxon>
        <taxon>Dikarya</taxon>
        <taxon>Ascomycota</taxon>
        <taxon>Pezizomycotina</taxon>
        <taxon>Sordariomycetes</taxon>
        <taxon>Hypocreomycetidae</taxon>
        <taxon>Hypocreales</taxon>
        <taxon>Hypocreaceae</taxon>
        <taxon>Trichoderma</taxon>
    </lineage>
</organism>
<gene>
    <name evidence="2" type="ORF">TGAMA5MH_04208</name>
</gene>
<dbReference type="OrthoDB" id="4900676at2759"/>
<evidence type="ECO:0000313" key="2">
    <source>
        <dbReference type="EMBL" id="PNP43924.1"/>
    </source>
</evidence>
<dbReference type="EMBL" id="MTYH01000036">
    <property type="protein sequence ID" value="PNP43924.1"/>
    <property type="molecule type" value="Genomic_DNA"/>
</dbReference>
<sequence>MWVPGAGDPSHLTQSPPSQQMHQELLALRPLGEEPGLLPPSVETIAPSLLAIAVTAQTPPVIAVTAEVRHLHDGKGVQSRAIVDPLRVRVLRRAIGIDPGSPLVLEEMMSRPLGNGMIKGLGDVMANGGVIQTRDRGHRSEMTGHIEGEMMTTDRVADVVAVVIRDTGECLPETRPESEV</sequence>
<comment type="caution">
    <text evidence="2">The sequence shown here is derived from an EMBL/GenBank/DDBJ whole genome shotgun (WGS) entry which is preliminary data.</text>
</comment>
<feature type="region of interest" description="Disordered" evidence="1">
    <location>
        <begin position="1"/>
        <end position="20"/>
    </location>
</feature>
<name>A0A2K0TEI4_9HYPO</name>